<dbReference type="Proteomes" id="UP000652761">
    <property type="component" value="Unassembled WGS sequence"/>
</dbReference>
<evidence type="ECO:0000259" key="1">
    <source>
        <dbReference type="Pfam" id="PF01467"/>
    </source>
</evidence>
<evidence type="ECO:0000313" key="2">
    <source>
        <dbReference type="EMBL" id="MQL78075.1"/>
    </source>
</evidence>
<dbReference type="Gene3D" id="3.40.50.620">
    <property type="entry name" value="HUPs"/>
    <property type="match status" value="1"/>
</dbReference>
<comment type="caution">
    <text evidence="2">The sequence shown here is derived from an EMBL/GenBank/DDBJ whole genome shotgun (WGS) entry which is preliminary data.</text>
</comment>
<dbReference type="SUPFAM" id="SSF52374">
    <property type="entry name" value="Nucleotidylyl transferase"/>
    <property type="match status" value="1"/>
</dbReference>
<reference evidence="2" key="1">
    <citation type="submission" date="2017-07" db="EMBL/GenBank/DDBJ databases">
        <title>Taro Niue Genome Assembly and Annotation.</title>
        <authorList>
            <person name="Atibalentja N."/>
            <person name="Keating K."/>
            <person name="Fields C.J."/>
        </authorList>
    </citation>
    <scope>NUCLEOTIDE SEQUENCE</scope>
    <source>
        <strain evidence="2">Niue_2</strain>
        <tissue evidence="2">Leaf</tissue>
    </source>
</reference>
<dbReference type="NCBIfam" id="TIGR00125">
    <property type="entry name" value="cyt_tran_rel"/>
    <property type="match status" value="1"/>
</dbReference>
<keyword evidence="3" id="KW-1185">Reference proteome</keyword>
<proteinExistence type="predicted"/>
<dbReference type="EMBL" id="NMUH01000380">
    <property type="protein sequence ID" value="MQL78075.1"/>
    <property type="molecule type" value="Genomic_DNA"/>
</dbReference>
<accession>A0A843U3S1</accession>
<dbReference type="InterPro" id="IPR004821">
    <property type="entry name" value="Cyt_trans-like"/>
</dbReference>
<gene>
    <name evidence="2" type="ORF">Taro_010499</name>
</gene>
<evidence type="ECO:0000313" key="3">
    <source>
        <dbReference type="Proteomes" id="UP000652761"/>
    </source>
</evidence>
<protein>
    <recommendedName>
        <fullName evidence="1">Cytidyltransferase-like domain-containing protein</fullName>
    </recommendedName>
</protein>
<dbReference type="Pfam" id="PF01467">
    <property type="entry name" value="CTP_transf_like"/>
    <property type="match status" value="1"/>
</dbReference>
<sequence length="153" mass="16895">MDFDSCQKSNQESLMTDTQAGAATAVVVSGGSMAVKGKTSCPPPPVKRDSYSAVVIGGTFDRLHMGHRLFLQATTELARDRVVVGVCDGPMISKKEFAHLIQPIEERMQAVQEFIQIEVVDIVPEESTGNKISSTTFRRLEDEKLKRQQELKL</sequence>
<feature type="domain" description="Cytidyltransferase-like" evidence="1">
    <location>
        <begin position="55"/>
        <end position="120"/>
    </location>
</feature>
<dbReference type="AlphaFoldDB" id="A0A843U3S1"/>
<organism evidence="2 3">
    <name type="scientific">Colocasia esculenta</name>
    <name type="common">Wild taro</name>
    <name type="synonym">Arum esculentum</name>
    <dbReference type="NCBI Taxonomy" id="4460"/>
    <lineage>
        <taxon>Eukaryota</taxon>
        <taxon>Viridiplantae</taxon>
        <taxon>Streptophyta</taxon>
        <taxon>Embryophyta</taxon>
        <taxon>Tracheophyta</taxon>
        <taxon>Spermatophyta</taxon>
        <taxon>Magnoliopsida</taxon>
        <taxon>Liliopsida</taxon>
        <taxon>Araceae</taxon>
        <taxon>Aroideae</taxon>
        <taxon>Colocasieae</taxon>
        <taxon>Colocasia</taxon>
    </lineage>
</organism>
<dbReference type="InterPro" id="IPR014729">
    <property type="entry name" value="Rossmann-like_a/b/a_fold"/>
</dbReference>
<name>A0A843U3S1_COLES</name>
<dbReference type="OrthoDB" id="27911at2759"/>
<dbReference type="GO" id="GO:0003824">
    <property type="term" value="F:catalytic activity"/>
    <property type="evidence" value="ECO:0007669"/>
    <property type="project" value="InterPro"/>
</dbReference>